<protein>
    <submittedName>
        <fullName evidence="1">Unplaced genomic scaffold SPHSTscaffold_195, whole genome shotgun sequence</fullName>
    </submittedName>
</protein>
<dbReference type="HOGENOM" id="CLU_806915_0_0_1"/>
<reference evidence="1 2" key="1">
    <citation type="submission" date="2014-06" db="EMBL/GenBank/DDBJ databases">
        <title>Evolutionary Origins and Diversification of the Mycorrhizal Mutualists.</title>
        <authorList>
            <consortium name="DOE Joint Genome Institute"/>
            <consortium name="Mycorrhizal Genomics Consortium"/>
            <person name="Kohler A."/>
            <person name="Kuo A."/>
            <person name="Nagy L.G."/>
            <person name="Floudas D."/>
            <person name="Copeland A."/>
            <person name="Barry K.W."/>
            <person name="Cichocki N."/>
            <person name="Veneault-Fourrey C."/>
            <person name="LaButti K."/>
            <person name="Lindquist E.A."/>
            <person name="Lipzen A."/>
            <person name="Lundell T."/>
            <person name="Morin E."/>
            <person name="Murat C."/>
            <person name="Riley R."/>
            <person name="Ohm R."/>
            <person name="Sun H."/>
            <person name="Tunlid A."/>
            <person name="Henrissat B."/>
            <person name="Grigoriev I.V."/>
            <person name="Hibbett D.S."/>
            <person name="Martin F."/>
        </authorList>
    </citation>
    <scope>NUCLEOTIDE SEQUENCE [LARGE SCALE GENOMIC DNA]</scope>
    <source>
        <strain evidence="1 2">SS14</strain>
    </source>
</reference>
<sequence>MLPKHADGLSIDPHACAIGIYLAGMPAAKLFLPYSFPGHLYYTVFIWFQKFHSGEDEDEPSNSPDPQSLEIFQNLDVDSIARAIGENTRRAIFSIIPGTSVLLAHSEQPQLENITSSAPAFHHIGNIELNKAICLVIDRLLGWERKAGGSPPPMVDPADLNLFHSGNTTGPTENNFRLDWTASPHSSWNLAASFLFADHFLEWARSSSSMINIMLKHKMSRTALSLAFRKRLYRLQALFWKVHADSSGPVKSAGPNSIVNQAALERRRGRQKRLFQTRQDIILAHPEWDSTYWDAHEALGIDGTSADESETETGNNRFWRVPHDQ</sequence>
<dbReference type="AlphaFoldDB" id="A0A0C9UY35"/>
<evidence type="ECO:0000313" key="2">
    <source>
        <dbReference type="Proteomes" id="UP000054279"/>
    </source>
</evidence>
<evidence type="ECO:0000313" key="1">
    <source>
        <dbReference type="EMBL" id="KIJ30005.1"/>
    </source>
</evidence>
<proteinExistence type="predicted"/>
<dbReference type="EMBL" id="KN837270">
    <property type="protein sequence ID" value="KIJ30005.1"/>
    <property type="molecule type" value="Genomic_DNA"/>
</dbReference>
<accession>A0A0C9UY35</accession>
<dbReference type="Proteomes" id="UP000054279">
    <property type="component" value="Unassembled WGS sequence"/>
</dbReference>
<keyword evidence="2" id="KW-1185">Reference proteome</keyword>
<dbReference type="OrthoDB" id="3224221at2759"/>
<gene>
    <name evidence="1" type="ORF">M422DRAFT_71082</name>
</gene>
<organism evidence="1 2">
    <name type="scientific">Sphaerobolus stellatus (strain SS14)</name>
    <dbReference type="NCBI Taxonomy" id="990650"/>
    <lineage>
        <taxon>Eukaryota</taxon>
        <taxon>Fungi</taxon>
        <taxon>Dikarya</taxon>
        <taxon>Basidiomycota</taxon>
        <taxon>Agaricomycotina</taxon>
        <taxon>Agaricomycetes</taxon>
        <taxon>Phallomycetidae</taxon>
        <taxon>Geastrales</taxon>
        <taxon>Sphaerobolaceae</taxon>
        <taxon>Sphaerobolus</taxon>
    </lineage>
</organism>
<name>A0A0C9UY35_SPHS4</name>